<dbReference type="Gene3D" id="3.40.630.30">
    <property type="match status" value="2"/>
</dbReference>
<dbReference type="GO" id="GO:0005739">
    <property type="term" value="C:mitochondrion"/>
    <property type="evidence" value="ECO:0007669"/>
    <property type="project" value="InterPro"/>
</dbReference>
<dbReference type="SUPFAM" id="SSF55729">
    <property type="entry name" value="Acyl-CoA N-acyltransferases (Nat)"/>
    <property type="match status" value="1"/>
</dbReference>
<organism evidence="3 4">
    <name type="scientific">Leptosia nina</name>
    <dbReference type="NCBI Taxonomy" id="320188"/>
    <lineage>
        <taxon>Eukaryota</taxon>
        <taxon>Metazoa</taxon>
        <taxon>Ecdysozoa</taxon>
        <taxon>Arthropoda</taxon>
        <taxon>Hexapoda</taxon>
        <taxon>Insecta</taxon>
        <taxon>Pterygota</taxon>
        <taxon>Neoptera</taxon>
        <taxon>Endopterygota</taxon>
        <taxon>Lepidoptera</taxon>
        <taxon>Glossata</taxon>
        <taxon>Ditrysia</taxon>
        <taxon>Papilionoidea</taxon>
        <taxon>Pieridae</taxon>
        <taxon>Pierinae</taxon>
        <taxon>Leptosia</taxon>
    </lineage>
</organism>
<protein>
    <recommendedName>
        <fullName evidence="1">Glycine N-acyltransferase-like protein</fullName>
        <ecNumber evidence="1">2.3.1.-</ecNumber>
    </recommendedName>
</protein>
<comment type="caution">
    <text evidence="3">The sequence shown here is derived from an EMBL/GenBank/DDBJ whole genome shotgun (WGS) entry which is preliminary data.</text>
</comment>
<dbReference type="InterPro" id="IPR013653">
    <property type="entry name" value="GCN5-like_dom"/>
</dbReference>
<dbReference type="AlphaFoldDB" id="A0AAV1JRB5"/>
<sequence>MESLIQIEPSNWAQLQDIFRENWPRYVVPYMLLDTHMKYPDLTKLFQLKVYCPYGQFSNGIVAILNNETSQDLIMYPLNDTSAMEECLRTTKLIKWDKPIEIQSTTEEVLQMITRLCSKLKIEISEKEKVFTQYLDKDTGIFTDVKLPEDTYVGQLVPKHLSLVDSTWPYKSSWSQNFFKCLMNNGLTYVLYSSDHEPLAWITYEGVLTHLYCVPEHRNKGYAEFITKHAINSLLQSGKHVVAYNVETNVKPQKLFSKLGFKTIGHVYWTFVEPK</sequence>
<comment type="similarity">
    <text evidence="1">Belongs to the glycine N-acyltransferase family.</text>
</comment>
<accession>A0AAV1JRB5</accession>
<reference evidence="3 4" key="1">
    <citation type="submission" date="2023-11" db="EMBL/GenBank/DDBJ databases">
        <authorList>
            <person name="Okamura Y."/>
        </authorList>
    </citation>
    <scope>NUCLEOTIDE SEQUENCE [LARGE SCALE GENOMIC DNA]</scope>
</reference>
<dbReference type="InterPro" id="IPR000182">
    <property type="entry name" value="GNAT_dom"/>
</dbReference>
<dbReference type="EC" id="2.3.1.-" evidence="1"/>
<evidence type="ECO:0000256" key="1">
    <source>
        <dbReference type="RuleBase" id="RU368002"/>
    </source>
</evidence>
<dbReference type="GO" id="GO:0047961">
    <property type="term" value="F:glycine N-acyltransferase activity"/>
    <property type="evidence" value="ECO:0007669"/>
    <property type="project" value="InterPro"/>
</dbReference>
<evidence type="ECO:0000313" key="4">
    <source>
        <dbReference type="Proteomes" id="UP001497472"/>
    </source>
</evidence>
<keyword evidence="1" id="KW-0012">Acyltransferase</keyword>
<dbReference type="EMBL" id="CAVLEF010000088">
    <property type="protein sequence ID" value="CAK1550769.1"/>
    <property type="molecule type" value="Genomic_DNA"/>
</dbReference>
<dbReference type="PANTHER" id="PTHR15298">
    <property type="entry name" value="L-COA N-ACYLTRANSFERASE-RELATED"/>
    <property type="match status" value="1"/>
</dbReference>
<feature type="domain" description="N-acetyltransferase" evidence="2">
    <location>
        <begin position="145"/>
        <end position="275"/>
    </location>
</feature>
<evidence type="ECO:0000259" key="2">
    <source>
        <dbReference type="PROSITE" id="PS51186"/>
    </source>
</evidence>
<dbReference type="InterPro" id="IPR016181">
    <property type="entry name" value="Acyl_CoA_acyltransferase"/>
</dbReference>
<name>A0AAV1JRB5_9NEOP</name>
<gene>
    <name evidence="3" type="ORF">LNINA_LOCUS9965</name>
</gene>
<dbReference type="PROSITE" id="PS51186">
    <property type="entry name" value="GNAT"/>
    <property type="match status" value="1"/>
</dbReference>
<dbReference type="Pfam" id="PF08445">
    <property type="entry name" value="FR47"/>
    <property type="match status" value="1"/>
</dbReference>
<keyword evidence="4" id="KW-1185">Reference proteome</keyword>
<dbReference type="Proteomes" id="UP001497472">
    <property type="component" value="Unassembled WGS sequence"/>
</dbReference>
<dbReference type="PANTHER" id="PTHR15298:SF1">
    <property type="entry name" value="GLYCINE N-ACYLTRANSFERASE-LIKE PROTEIN"/>
    <property type="match status" value="1"/>
</dbReference>
<evidence type="ECO:0000313" key="3">
    <source>
        <dbReference type="EMBL" id="CAK1550769.1"/>
    </source>
</evidence>
<keyword evidence="1" id="KW-0808">Transferase</keyword>
<dbReference type="InterPro" id="IPR010313">
    <property type="entry name" value="Glycine_N-acyltransferase"/>
</dbReference>
<proteinExistence type="inferred from homology"/>